<dbReference type="GO" id="GO:0003700">
    <property type="term" value="F:DNA-binding transcription factor activity"/>
    <property type="evidence" value="ECO:0007669"/>
    <property type="project" value="TreeGrafter"/>
</dbReference>
<protein>
    <submittedName>
        <fullName evidence="7">AcrR family transcriptional regulator</fullName>
    </submittedName>
</protein>
<evidence type="ECO:0000313" key="7">
    <source>
        <dbReference type="EMBL" id="MCP2356499.1"/>
    </source>
</evidence>
<dbReference type="PRINTS" id="PR00455">
    <property type="entry name" value="HTHTETR"/>
</dbReference>
<reference evidence="7" key="1">
    <citation type="submission" date="2022-06" db="EMBL/GenBank/DDBJ databases">
        <title>Sequencing the genomes of 1000 actinobacteria strains.</title>
        <authorList>
            <person name="Klenk H.-P."/>
        </authorList>
    </citation>
    <scope>NUCLEOTIDE SEQUENCE</scope>
    <source>
        <strain evidence="7">DSM 46694</strain>
    </source>
</reference>
<feature type="compositionally biased region" description="Low complexity" evidence="5">
    <location>
        <begin position="227"/>
        <end position="236"/>
    </location>
</feature>
<gene>
    <name evidence="7" type="ORF">HD597_003519</name>
</gene>
<feature type="region of interest" description="Disordered" evidence="5">
    <location>
        <begin position="203"/>
        <end position="236"/>
    </location>
</feature>
<dbReference type="EMBL" id="JAMZEB010000002">
    <property type="protein sequence ID" value="MCP2356499.1"/>
    <property type="molecule type" value="Genomic_DNA"/>
</dbReference>
<comment type="caution">
    <text evidence="7">The sequence shown here is derived from an EMBL/GenBank/DDBJ whole genome shotgun (WGS) entry which is preliminary data.</text>
</comment>
<proteinExistence type="predicted"/>
<sequence>MRQIKQTTYHHGNLRRAIIDAALDAIAESGPAGWSLRELARRAGVSHAAPAHHFGDKAGLLTAVAAEGFEVFAATLERAADDVLEVGVAYVRFAIDHRPYFEVMFRPELYRVDDPSLRTARERAAHVLVTSAGKLSPGPGQERLTTIAAWSLAHGFAGLWLSGSLPEAAHEDPQALARSVIRLFSGGVAHHAAEGCGTAARPVTSAVRDVRAEPGARAAPRRKEPGAARAPLSDSP</sequence>
<dbReference type="InterPro" id="IPR050109">
    <property type="entry name" value="HTH-type_TetR-like_transc_reg"/>
</dbReference>
<dbReference type="PANTHER" id="PTHR30055:SF220">
    <property type="entry name" value="TETR-FAMILY REGULATORY PROTEIN"/>
    <property type="match status" value="1"/>
</dbReference>
<name>A0A9X2K1M7_9ACTN</name>
<evidence type="ECO:0000256" key="5">
    <source>
        <dbReference type="SAM" id="MobiDB-lite"/>
    </source>
</evidence>
<dbReference type="PANTHER" id="PTHR30055">
    <property type="entry name" value="HTH-TYPE TRANSCRIPTIONAL REGULATOR RUTR"/>
    <property type="match status" value="1"/>
</dbReference>
<dbReference type="SUPFAM" id="SSF48498">
    <property type="entry name" value="Tetracyclin repressor-like, C-terminal domain"/>
    <property type="match status" value="1"/>
</dbReference>
<evidence type="ECO:0000256" key="3">
    <source>
        <dbReference type="ARBA" id="ARBA00023163"/>
    </source>
</evidence>
<dbReference type="SUPFAM" id="SSF46689">
    <property type="entry name" value="Homeodomain-like"/>
    <property type="match status" value="1"/>
</dbReference>
<organism evidence="7 8">
    <name type="scientific">Nonomuraea thailandensis</name>
    <dbReference type="NCBI Taxonomy" id="1188745"/>
    <lineage>
        <taxon>Bacteria</taxon>
        <taxon>Bacillati</taxon>
        <taxon>Actinomycetota</taxon>
        <taxon>Actinomycetes</taxon>
        <taxon>Streptosporangiales</taxon>
        <taxon>Streptosporangiaceae</taxon>
        <taxon>Nonomuraea</taxon>
    </lineage>
</organism>
<accession>A0A9X2K1M7</accession>
<dbReference type="Proteomes" id="UP001139648">
    <property type="component" value="Unassembled WGS sequence"/>
</dbReference>
<evidence type="ECO:0000256" key="1">
    <source>
        <dbReference type="ARBA" id="ARBA00023015"/>
    </source>
</evidence>
<dbReference type="PROSITE" id="PS50977">
    <property type="entry name" value="HTH_TETR_2"/>
    <property type="match status" value="1"/>
</dbReference>
<dbReference type="InterPro" id="IPR009057">
    <property type="entry name" value="Homeodomain-like_sf"/>
</dbReference>
<dbReference type="AlphaFoldDB" id="A0A9X2K1M7"/>
<dbReference type="InterPro" id="IPR001647">
    <property type="entry name" value="HTH_TetR"/>
</dbReference>
<evidence type="ECO:0000313" key="8">
    <source>
        <dbReference type="Proteomes" id="UP001139648"/>
    </source>
</evidence>
<keyword evidence="8" id="KW-1185">Reference proteome</keyword>
<dbReference type="Pfam" id="PF13305">
    <property type="entry name" value="TetR_C_33"/>
    <property type="match status" value="1"/>
</dbReference>
<feature type="DNA-binding region" description="H-T-H motif" evidence="4">
    <location>
        <begin position="35"/>
        <end position="54"/>
    </location>
</feature>
<evidence type="ECO:0000259" key="6">
    <source>
        <dbReference type="PROSITE" id="PS50977"/>
    </source>
</evidence>
<evidence type="ECO:0000256" key="4">
    <source>
        <dbReference type="PROSITE-ProRule" id="PRU00335"/>
    </source>
</evidence>
<feature type="domain" description="HTH tetR-type" evidence="6">
    <location>
        <begin position="12"/>
        <end position="72"/>
    </location>
</feature>
<dbReference type="RefSeq" id="WP_253743407.1">
    <property type="nucleotide sequence ID" value="NZ_BAABKA010000057.1"/>
</dbReference>
<dbReference type="InterPro" id="IPR036271">
    <property type="entry name" value="Tet_transcr_reg_TetR-rel_C_sf"/>
</dbReference>
<dbReference type="Gene3D" id="1.10.357.10">
    <property type="entry name" value="Tetracycline Repressor, domain 2"/>
    <property type="match status" value="1"/>
</dbReference>
<dbReference type="Pfam" id="PF00440">
    <property type="entry name" value="TetR_N"/>
    <property type="match status" value="1"/>
</dbReference>
<keyword evidence="2 4" id="KW-0238">DNA-binding</keyword>
<keyword evidence="1" id="KW-0805">Transcription regulation</keyword>
<evidence type="ECO:0000256" key="2">
    <source>
        <dbReference type="ARBA" id="ARBA00023125"/>
    </source>
</evidence>
<dbReference type="GO" id="GO:0000976">
    <property type="term" value="F:transcription cis-regulatory region binding"/>
    <property type="evidence" value="ECO:0007669"/>
    <property type="project" value="TreeGrafter"/>
</dbReference>
<keyword evidence="3" id="KW-0804">Transcription</keyword>
<dbReference type="InterPro" id="IPR025996">
    <property type="entry name" value="MT1864/Rv1816-like_C"/>
</dbReference>